<evidence type="ECO:0000256" key="1">
    <source>
        <dbReference type="ARBA" id="ARBA00022729"/>
    </source>
</evidence>
<dbReference type="Pfam" id="PF24068">
    <property type="entry name" value="TPD1_C"/>
    <property type="match status" value="1"/>
</dbReference>
<sequence length="122" mass="13863">MSKFICFIAILFVSLFEVSMANRYLTESVKIEQVPTGRSIQSKPEWKVKISNQCTCTLTLLKLTCPKFLSSIEVNPPVISIDVDGHCLVKTLNPLYGGEFVEFMYAWDPIQFQVLDFIETCS</sequence>
<comment type="caution">
    <text evidence="3">The sequence shown here is derived from an EMBL/GenBank/DDBJ whole genome shotgun (WGS) entry which is preliminary data.</text>
</comment>
<evidence type="ECO:0000313" key="3">
    <source>
        <dbReference type="EMBL" id="KAL1566205.1"/>
    </source>
</evidence>
<organism evidence="3 4">
    <name type="scientific">Salvia divinorum</name>
    <name type="common">Maria pastora</name>
    <name type="synonym">Diviner's sage</name>
    <dbReference type="NCBI Taxonomy" id="28513"/>
    <lineage>
        <taxon>Eukaryota</taxon>
        <taxon>Viridiplantae</taxon>
        <taxon>Streptophyta</taxon>
        <taxon>Embryophyta</taxon>
        <taxon>Tracheophyta</taxon>
        <taxon>Spermatophyta</taxon>
        <taxon>Magnoliopsida</taxon>
        <taxon>eudicotyledons</taxon>
        <taxon>Gunneridae</taxon>
        <taxon>Pentapetalae</taxon>
        <taxon>asterids</taxon>
        <taxon>lamiids</taxon>
        <taxon>Lamiales</taxon>
        <taxon>Lamiaceae</taxon>
        <taxon>Nepetoideae</taxon>
        <taxon>Mentheae</taxon>
        <taxon>Salviinae</taxon>
        <taxon>Salvia</taxon>
        <taxon>Salvia subgen. Calosphace</taxon>
    </lineage>
</organism>
<dbReference type="PANTHER" id="PTHR33184:SF72">
    <property type="entry name" value="BETA-1,3-N-ACETYLGLUCOSAMINYLTRANSFERASE FAMILY PROTEIN"/>
    <property type="match status" value="1"/>
</dbReference>
<dbReference type="EMBL" id="JBEAFC010000002">
    <property type="protein sequence ID" value="KAL1566205.1"/>
    <property type="molecule type" value="Genomic_DNA"/>
</dbReference>
<dbReference type="PANTHER" id="PTHR33184">
    <property type="entry name" value="PROTEIN TAPETUM DETERMINANT 1-LIKE-RELATED"/>
    <property type="match status" value="1"/>
</dbReference>
<dbReference type="Proteomes" id="UP001567538">
    <property type="component" value="Unassembled WGS sequence"/>
</dbReference>
<feature type="chain" id="PRO_5044820360" evidence="2">
    <location>
        <begin position="22"/>
        <end position="122"/>
    </location>
</feature>
<accession>A0ABD1IBV0</accession>
<keyword evidence="1 2" id="KW-0732">Signal</keyword>
<feature type="signal peptide" evidence="2">
    <location>
        <begin position="1"/>
        <end position="21"/>
    </location>
</feature>
<protein>
    <submittedName>
        <fullName evidence="3">Uncharacterized protein</fullName>
    </submittedName>
</protein>
<reference evidence="3 4" key="1">
    <citation type="submission" date="2024-06" db="EMBL/GenBank/DDBJ databases">
        <title>A chromosome level genome sequence of Diviner's sage (Salvia divinorum).</title>
        <authorList>
            <person name="Ford S.A."/>
            <person name="Ro D.-K."/>
            <person name="Ness R.W."/>
            <person name="Phillips M.A."/>
        </authorList>
    </citation>
    <scope>NUCLEOTIDE SEQUENCE [LARGE SCALE GENOMIC DNA]</scope>
    <source>
        <strain evidence="3">SAF-2024a</strain>
        <tissue evidence="3">Leaf</tissue>
    </source>
</reference>
<dbReference type="AlphaFoldDB" id="A0ABD1IBV0"/>
<evidence type="ECO:0000313" key="4">
    <source>
        <dbReference type="Proteomes" id="UP001567538"/>
    </source>
</evidence>
<proteinExistence type="predicted"/>
<name>A0ABD1IBV0_SALDI</name>
<keyword evidence="4" id="KW-1185">Reference proteome</keyword>
<evidence type="ECO:0000256" key="2">
    <source>
        <dbReference type="SAM" id="SignalP"/>
    </source>
</evidence>
<dbReference type="InterPro" id="IPR040361">
    <property type="entry name" value="TPD1"/>
</dbReference>
<gene>
    <name evidence="3" type="ORF">AAHA92_01838</name>
</gene>